<gene>
    <name evidence="3" type="ORF">FKR84_02825</name>
</gene>
<feature type="transmembrane region" description="Helical" evidence="2">
    <location>
        <begin position="6"/>
        <end position="27"/>
    </location>
</feature>
<protein>
    <submittedName>
        <fullName evidence="3">DUF4834 family protein</fullName>
    </submittedName>
</protein>
<comment type="caution">
    <text evidence="3">The sequence shown here is derived from an EMBL/GenBank/DDBJ whole genome shotgun (WGS) entry which is preliminary data.</text>
</comment>
<reference evidence="3 4" key="1">
    <citation type="submission" date="2019-06" db="EMBL/GenBank/DDBJ databases">
        <title>Flavibacter putida gen. nov., sp. nov., a novel marine bacterium of the family Flavobacteriaceae isolated from coastal seawater.</title>
        <authorList>
            <person name="Feng X."/>
        </authorList>
    </citation>
    <scope>NUCLEOTIDE SEQUENCE [LARGE SCALE GENOMIC DNA]</scope>
    <source>
        <strain evidence="3 4">PLHSN227</strain>
    </source>
</reference>
<evidence type="ECO:0000256" key="1">
    <source>
        <dbReference type="SAM" id="MobiDB-lite"/>
    </source>
</evidence>
<evidence type="ECO:0000313" key="3">
    <source>
        <dbReference type="EMBL" id="TQD40148.1"/>
    </source>
</evidence>
<keyword evidence="2" id="KW-1133">Transmembrane helix</keyword>
<evidence type="ECO:0000256" key="2">
    <source>
        <dbReference type="SAM" id="Phobius"/>
    </source>
</evidence>
<sequence length="93" mass="10952">MYEASFTGVIKTILIILLVYFGVKLFFKWFGPSILKYIMNKVGSNIEKKFREQQGFNNQNHKSEEETLSQKKTTKKTKSNKDVGEYIEYEEID</sequence>
<evidence type="ECO:0000313" key="4">
    <source>
        <dbReference type="Proteomes" id="UP000317169"/>
    </source>
</evidence>
<name>A0A507ZWR9_9FLAO</name>
<keyword evidence="2" id="KW-0472">Membrane</keyword>
<dbReference type="AlphaFoldDB" id="A0A507ZWR9"/>
<feature type="region of interest" description="Disordered" evidence="1">
    <location>
        <begin position="53"/>
        <end position="80"/>
    </location>
</feature>
<dbReference type="EMBL" id="VIAR01000002">
    <property type="protein sequence ID" value="TQD40148.1"/>
    <property type="molecule type" value="Genomic_DNA"/>
</dbReference>
<organism evidence="3 4">
    <name type="scientific">Haloflavibacter putidus</name>
    <dbReference type="NCBI Taxonomy" id="2576776"/>
    <lineage>
        <taxon>Bacteria</taxon>
        <taxon>Pseudomonadati</taxon>
        <taxon>Bacteroidota</taxon>
        <taxon>Flavobacteriia</taxon>
        <taxon>Flavobacteriales</taxon>
        <taxon>Flavobacteriaceae</taxon>
        <taxon>Haloflavibacter</taxon>
    </lineage>
</organism>
<dbReference type="RefSeq" id="WP_141420678.1">
    <property type="nucleotide sequence ID" value="NZ_VIAR01000002.1"/>
</dbReference>
<dbReference type="OrthoDB" id="1123055at2"/>
<keyword evidence="2" id="KW-0812">Transmembrane</keyword>
<proteinExistence type="predicted"/>
<keyword evidence="4" id="KW-1185">Reference proteome</keyword>
<dbReference type="Proteomes" id="UP000317169">
    <property type="component" value="Unassembled WGS sequence"/>
</dbReference>
<accession>A0A507ZWR9</accession>